<dbReference type="Pfam" id="PF00109">
    <property type="entry name" value="ketoacyl-synt"/>
    <property type="match status" value="1"/>
</dbReference>
<dbReference type="SMART" id="SM00826">
    <property type="entry name" value="PKS_DH"/>
    <property type="match status" value="1"/>
</dbReference>
<feature type="region of interest" description="N-terminal hotdog fold" evidence="7">
    <location>
        <begin position="902"/>
        <end position="1031"/>
    </location>
</feature>
<dbReference type="Gene3D" id="3.30.70.3290">
    <property type="match status" value="1"/>
</dbReference>
<dbReference type="Pfam" id="PF21089">
    <property type="entry name" value="PKS_DH_N"/>
    <property type="match status" value="1"/>
</dbReference>
<dbReference type="SUPFAM" id="SSF47336">
    <property type="entry name" value="ACP-like"/>
    <property type="match status" value="1"/>
</dbReference>
<dbReference type="InterPro" id="IPR013149">
    <property type="entry name" value="ADH-like_C"/>
</dbReference>
<dbReference type="Gene3D" id="1.10.1200.10">
    <property type="entry name" value="ACP-like"/>
    <property type="match status" value="1"/>
</dbReference>
<feature type="active site" description="Proton acceptor; for dehydratase activity" evidence="7">
    <location>
        <position position="934"/>
    </location>
</feature>
<keyword evidence="13" id="KW-1185">Reference proteome</keyword>
<dbReference type="SUPFAM" id="SSF51735">
    <property type="entry name" value="NAD(P)-binding Rossmann-fold domains"/>
    <property type="match status" value="3"/>
</dbReference>
<dbReference type="SMART" id="SM01294">
    <property type="entry name" value="PKS_PP_betabranch"/>
    <property type="match status" value="1"/>
</dbReference>
<dbReference type="SMART" id="SM00822">
    <property type="entry name" value="PKS_KR"/>
    <property type="match status" value="1"/>
</dbReference>
<dbReference type="InterPro" id="IPR001227">
    <property type="entry name" value="Ac_transferase_dom_sf"/>
</dbReference>
<evidence type="ECO:0000313" key="13">
    <source>
        <dbReference type="Proteomes" id="UP001239909"/>
    </source>
</evidence>
<dbReference type="InterPro" id="IPR013154">
    <property type="entry name" value="ADH-like_N"/>
</dbReference>
<dbReference type="Gene3D" id="3.40.50.720">
    <property type="entry name" value="NAD(P)-binding Rossmann-like Domain"/>
    <property type="match status" value="3"/>
</dbReference>
<dbReference type="SUPFAM" id="SSF55048">
    <property type="entry name" value="Probable ACP-binding domain of malonyl-CoA ACP transacylase"/>
    <property type="match status" value="1"/>
</dbReference>
<dbReference type="InterPro" id="IPR049900">
    <property type="entry name" value="PKS_mFAS_DH"/>
</dbReference>
<keyword evidence="4" id="KW-0521">NADP</keyword>
<dbReference type="InterPro" id="IPR020806">
    <property type="entry name" value="PKS_PP-bd"/>
</dbReference>
<dbReference type="InterPro" id="IPR016035">
    <property type="entry name" value="Acyl_Trfase/lysoPLipase"/>
</dbReference>
<gene>
    <name evidence="12" type="ORF">LNKW23_00150</name>
</gene>
<dbReference type="SMART" id="SM00825">
    <property type="entry name" value="PKS_KS"/>
    <property type="match status" value="1"/>
</dbReference>
<dbReference type="Pfam" id="PF02801">
    <property type="entry name" value="Ketoacyl-synt_C"/>
    <property type="match status" value="1"/>
</dbReference>
<dbReference type="InterPro" id="IPR042104">
    <property type="entry name" value="PKS_dehydratase_sf"/>
</dbReference>
<dbReference type="CDD" id="cd00833">
    <property type="entry name" value="PKS"/>
    <property type="match status" value="1"/>
</dbReference>
<dbReference type="Proteomes" id="UP001239909">
    <property type="component" value="Unassembled WGS sequence"/>
</dbReference>
<dbReference type="Pfam" id="PF00698">
    <property type="entry name" value="Acyl_transf_1"/>
    <property type="match status" value="1"/>
</dbReference>
<dbReference type="Pfam" id="PF16197">
    <property type="entry name" value="KAsynt_C_assoc"/>
    <property type="match status" value="1"/>
</dbReference>
<keyword evidence="6" id="KW-0012">Acyltransferase</keyword>
<dbReference type="Pfam" id="PF00107">
    <property type="entry name" value="ADH_zinc_N"/>
    <property type="match status" value="1"/>
</dbReference>
<dbReference type="InterPro" id="IPR020841">
    <property type="entry name" value="PKS_Beta-ketoAc_synthase_dom"/>
</dbReference>
<dbReference type="Gene3D" id="3.40.47.10">
    <property type="match status" value="1"/>
</dbReference>
<feature type="region of interest" description="C-terminal hotdog fold" evidence="7">
    <location>
        <begin position="1042"/>
        <end position="1188"/>
    </location>
</feature>
<dbReference type="InterPro" id="IPR049552">
    <property type="entry name" value="PKS_DH_N"/>
</dbReference>
<feature type="compositionally biased region" description="Basic and acidic residues" evidence="8">
    <location>
        <begin position="2375"/>
        <end position="2398"/>
    </location>
</feature>
<dbReference type="InterPro" id="IPR009081">
    <property type="entry name" value="PP-bd_ACP"/>
</dbReference>
<dbReference type="InterPro" id="IPR032821">
    <property type="entry name" value="PKS_assoc"/>
</dbReference>
<dbReference type="InterPro" id="IPR036736">
    <property type="entry name" value="ACP-like_sf"/>
</dbReference>
<evidence type="ECO:0000256" key="5">
    <source>
        <dbReference type="ARBA" id="ARBA00023268"/>
    </source>
</evidence>
<feature type="region of interest" description="Disordered" evidence="8">
    <location>
        <begin position="2375"/>
        <end position="2406"/>
    </location>
</feature>
<keyword evidence="2" id="KW-0597">Phosphoprotein</keyword>
<accession>A0ABQ6LHY5</accession>
<dbReference type="InterPro" id="IPR057326">
    <property type="entry name" value="KR_dom"/>
</dbReference>
<dbReference type="InterPro" id="IPR049551">
    <property type="entry name" value="PKS_DH_C"/>
</dbReference>
<dbReference type="SUPFAM" id="SSF53901">
    <property type="entry name" value="Thiolase-like"/>
    <property type="match status" value="1"/>
</dbReference>
<dbReference type="PROSITE" id="PS50075">
    <property type="entry name" value="CARRIER"/>
    <property type="match status" value="1"/>
</dbReference>
<organism evidence="12 13">
    <name type="scientific">Paralimibaculum aggregatum</name>
    <dbReference type="NCBI Taxonomy" id="3036245"/>
    <lineage>
        <taxon>Bacteria</taxon>
        <taxon>Pseudomonadati</taxon>
        <taxon>Pseudomonadota</taxon>
        <taxon>Alphaproteobacteria</taxon>
        <taxon>Rhodobacterales</taxon>
        <taxon>Paracoccaceae</taxon>
        <taxon>Paralimibaculum</taxon>
    </lineage>
</organism>
<dbReference type="PANTHER" id="PTHR43775:SF37">
    <property type="entry name" value="SI:DKEY-61P9.11"/>
    <property type="match status" value="1"/>
</dbReference>
<keyword evidence="1" id="KW-0596">Phosphopantetheine</keyword>
<feature type="domain" description="Carrier" evidence="9">
    <location>
        <begin position="2266"/>
        <end position="2343"/>
    </location>
</feature>
<feature type="domain" description="Ketosynthase family 3 (KS3)" evidence="10">
    <location>
        <begin position="35"/>
        <end position="455"/>
    </location>
</feature>
<evidence type="ECO:0000256" key="4">
    <source>
        <dbReference type="ARBA" id="ARBA00022857"/>
    </source>
</evidence>
<reference evidence="12 13" key="1">
    <citation type="submission" date="2023-04" db="EMBL/GenBank/DDBJ databases">
        <title>Marinoamorphus aggregata gen. nov., sp. Nov., isolate from tissue of brittle star Ophioplocus japonicus.</title>
        <authorList>
            <person name="Kawano K."/>
            <person name="Sawayama S."/>
            <person name="Nakagawa S."/>
        </authorList>
    </citation>
    <scope>NUCLEOTIDE SEQUENCE [LARGE SCALE GENOMIC DNA]</scope>
    <source>
        <strain evidence="12 13">NKW23</strain>
    </source>
</reference>
<evidence type="ECO:0000256" key="7">
    <source>
        <dbReference type="PROSITE-ProRule" id="PRU01363"/>
    </source>
</evidence>
<evidence type="ECO:0000259" key="9">
    <source>
        <dbReference type="PROSITE" id="PS50075"/>
    </source>
</evidence>
<dbReference type="EMBL" id="BSYI01000001">
    <property type="protein sequence ID" value="GMG80803.1"/>
    <property type="molecule type" value="Genomic_DNA"/>
</dbReference>
<dbReference type="SMART" id="SM00823">
    <property type="entry name" value="PKS_PP"/>
    <property type="match status" value="1"/>
</dbReference>
<dbReference type="SMART" id="SM00827">
    <property type="entry name" value="PKS_AT"/>
    <property type="match status" value="1"/>
</dbReference>
<evidence type="ECO:0000256" key="6">
    <source>
        <dbReference type="ARBA" id="ARBA00023315"/>
    </source>
</evidence>
<dbReference type="InterPro" id="IPR016036">
    <property type="entry name" value="Malonyl_transacylase_ACP-bd"/>
</dbReference>
<dbReference type="Pfam" id="PF14765">
    <property type="entry name" value="PS-DH"/>
    <property type="match status" value="1"/>
</dbReference>
<dbReference type="InterPro" id="IPR016039">
    <property type="entry name" value="Thiolase-like"/>
</dbReference>
<dbReference type="Gene3D" id="3.10.129.110">
    <property type="entry name" value="Polyketide synthase dehydratase"/>
    <property type="match status" value="1"/>
</dbReference>
<sequence length="2406" mass="245429">MYQNELDPTADQPAAGHDTDREAGSGPAAAPLPAARDVAILGHACRLPGAADPAAFWEMLTAGRSAIAPMEGARWPASRHLHPDPRRRGRSYTDAAALVDGIWAFDPGFFGFSIREAEQMDPQQRLLLMTAWEAIEDAGVLPARLSAARTGVFVGCAAMDHSHGFLERPDCIDAPFMTGNTLSIVANRLSHVLDLTGPSFTVDTACSASMVALDRAAKALAAGEIDYALVGGVHALLSPAPFVGFSRAGMLSPSGRLRAFDAEADGYVRGEGAVALLLGRGSAAEAAGDRIRGRLLATGVNSTGRQGGITRPAAARQAALIAGTVRAAGLTAAEIAFVEAHGTGTPVGDPQEAEAIGLALGQARAAPVPVATLKPSIGHLEPASGLAGLLKATLAMERRALPPSLGYARAGPGVDPEARNLRIVAEGAPLDPAGRAAVVNAFGFGGANACAVVAAPKPRPSGTAVPAAPGALVISAATAAGLERQLAAWRQRLAAAAPEEAAALANAAAHRRARLAHRAVILPGEGAEPYPLADPGAVIRGQLPASGARIAFAFAGNGAQYPAMGAHLYRSDPVYRRAFDAVAERFAAIDPLQDPRGLADAPAEALRDARRAQPALFALQVALVEALAAAGLRPQAAIGHSVGEVAAAWAAGALDLATAVRLIATRGPLLNALPPGGMLALRASRDEAEAAIARSGIPGLALSGDNAPEGTTLSGDAAAIAAFRRFARGARLAARPLDVAYPYHSPALEPLRDRFFAALGEIRPRPSAIPLAAATEGGAVAGEALDLGFWWRNVREPVRFREAVAALGRAGCGIFLEIGPRPVLRAYIADTLAAEGRPAAVLASLDIRGPAARAGVERIVAEALAHGSAIDEARVFGPAAPLRAAPPPTQWELRTCRAIPREPACDHPLLGAPTGPHCWETPVDAALHPWLAAHLVEGRATMPAAAFSEIALVAAEAVHGTGRAEVAALELRAGLALAEGESRHLRCRVEAAAAIVLIESRGETGGSPEAGAPPSWVLHAQASIAPIGARPAPLGWRASEAARSCDAPALYAALEADGLRYGAPFRRVSSLAFAGREGLVRLTGDPRSAAFSGHRFDPGALDAAFQALHPIIAAALPEEALAGDLLLPRRIGRLRPGAGTDPVAAELRLDHVSPEAVTADVVLLDAAGRAVLRVDGLGLDRVARAGPAASRFWTVGEVPVAPPAPPGPEVLRGAVAAALAAEVREEADEGRLLLDALARRIAWERLPPRASGTEDALAARLRAALAEDGAVPGTGSCPYPPRAELIAALLALAPEDAPRLRRVLDLERRLADPAAAPLDLPTSETGCPAARAAAAATEAAAAALIGAWPEAGRRRILLLGDAPAALRRALGAAPGIASIREIDPEREGALEAFRAAGPADIAVAPQGLGTVDRVWLARLAAALVPGAALLVFAPGRDLLQAVVAPASPVAADAAGLCARLTEAGFAVTEPLPLGGLADGVLIVAAAPGAAAGTDTPAEPPAVALEAPPGDALAAALAAACRIDPLAPERVVVLPPRAADAAGLAADLGAVRAALSASGRRLWLVLETTGDADPRSEAIAALLRVLANEQPEAGRRLLRLAPGLDGADAARRIAAIIADPPDEHELTLRAGMLTAPRLLPAPDLAMRPTMPGDAPRLSRLALRRRGDPSSLAWTTAARRTPGPREVEIEIAATGLNFRDLIWAQGGLPEALLAPGLTGACLGMECAGRVVAAGAEAGIAPGQPVAAIAADAFASHACARREAVLTLPEGIDPVHAAGLPVALFTADCALTELAGLAAGETVLIHGGAGGVGLAALHLARARGARVLATAGSADKRALLTALGAAAVFDSRSLDFADHVRDATAGRGADVVLNSLSGEALRRSLDCLAPFGRFVELGKRDFLENTRIALGSLSGNRRFLALDADSLLADCPEVAARVMARLGEALAEGRLPPLPVQRFGAADVGAAFRLMQGAGHLGKIVVEAPPAPRRGQPAPGGTWLIAGGLGGLGLAIARRLAARGARRLWLVSRSGRPRPGDAAALAALEATGAEIRCQATDIADPAAAAELVDRVAAEGPLEGVIHAAMVLRDGAFAAQSAEDDRAVLAPKLDGARHLDRLTRALAPRWFVLLGSAAAELGNPGQGAYAAANAALGAIARGRRAAGLPGLAVALGPVADAGHLAHAPELRARMAQALGPGVMPAAAMLDDLGRLLDDPAPPPEVLLAPLPWGRLAARLPALSAPRFAHVVPAGNAATSQAPLAETLAGLPEAEALARLAAALGEALASVLRQPEEALDPHRTLLDLGLDSLMSVDLKLAIEARLGASLPTLHLGEDTTIADLARQLLAGLRAGETGADSATRPGDGAPADATMERLIRQHVATRDDALRPETASRLRAAAAKDVRNAAAEPAR</sequence>
<protein>
    <submittedName>
        <fullName evidence="12">Uncharacterized protein</fullName>
    </submittedName>
</protein>
<keyword evidence="3" id="KW-0808">Transferase</keyword>
<dbReference type="InterPro" id="IPR014030">
    <property type="entry name" value="Ketoacyl_synth_N"/>
</dbReference>
<evidence type="ECO:0000259" key="11">
    <source>
        <dbReference type="PROSITE" id="PS52019"/>
    </source>
</evidence>
<keyword evidence="5" id="KW-0511">Multifunctional enzyme</keyword>
<dbReference type="InterPro" id="IPR011032">
    <property type="entry name" value="GroES-like_sf"/>
</dbReference>
<dbReference type="RefSeq" id="WP_285669431.1">
    <property type="nucleotide sequence ID" value="NZ_BSYI01000001.1"/>
</dbReference>
<dbReference type="InterPro" id="IPR018201">
    <property type="entry name" value="Ketoacyl_synth_AS"/>
</dbReference>
<proteinExistence type="predicted"/>
<evidence type="ECO:0000259" key="10">
    <source>
        <dbReference type="PROSITE" id="PS52004"/>
    </source>
</evidence>
<dbReference type="InterPro" id="IPR036291">
    <property type="entry name" value="NAD(P)-bd_dom_sf"/>
</dbReference>
<feature type="active site" description="Proton donor; for dehydratase activity" evidence="7">
    <location>
        <position position="1102"/>
    </location>
</feature>
<feature type="region of interest" description="Disordered" evidence="8">
    <location>
        <begin position="1"/>
        <end position="30"/>
    </location>
</feature>
<dbReference type="SUPFAM" id="SSF52151">
    <property type="entry name" value="FabD/lysophospholipase-like"/>
    <property type="match status" value="1"/>
</dbReference>
<evidence type="ECO:0000256" key="2">
    <source>
        <dbReference type="ARBA" id="ARBA00022553"/>
    </source>
</evidence>
<dbReference type="PANTHER" id="PTHR43775">
    <property type="entry name" value="FATTY ACID SYNTHASE"/>
    <property type="match status" value="1"/>
</dbReference>
<dbReference type="CDD" id="cd05195">
    <property type="entry name" value="enoyl_red"/>
    <property type="match status" value="1"/>
</dbReference>
<dbReference type="InterPro" id="IPR014031">
    <property type="entry name" value="Ketoacyl_synth_C"/>
</dbReference>
<dbReference type="InterPro" id="IPR050091">
    <property type="entry name" value="PKS_NRPS_Biosynth_Enz"/>
</dbReference>
<evidence type="ECO:0000313" key="12">
    <source>
        <dbReference type="EMBL" id="GMG80803.1"/>
    </source>
</evidence>
<dbReference type="SMART" id="SM00829">
    <property type="entry name" value="PKS_ER"/>
    <property type="match status" value="1"/>
</dbReference>
<dbReference type="PROSITE" id="PS52004">
    <property type="entry name" value="KS3_2"/>
    <property type="match status" value="1"/>
</dbReference>
<dbReference type="Pfam" id="PF08240">
    <property type="entry name" value="ADH_N"/>
    <property type="match status" value="1"/>
</dbReference>
<dbReference type="InterPro" id="IPR020843">
    <property type="entry name" value="ER"/>
</dbReference>
<evidence type="ECO:0000256" key="8">
    <source>
        <dbReference type="SAM" id="MobiDB-lite"/>
    </source>
</evidence>
<dbReference type="Gene3D" id="3.40.366.10">
    <property type="entry name" value="Malonyl-Coenzyme A Acyl Carrier Protein, domain 2"/>
    <property type="match status" value="1"/>
</dbReference>
<dbReference type="InterPro" id="IPR020807">
    <property type="entry name" value="PKS_DH"/>
</dbReference>
<dbReference type="InterPro" id="IPR013968">
    <property type="entry name" value="PKS_KR"/>
</dbReference>
<comment type="caution">
    <text evidence="12">The sequence shown here is derived from an EMBL/GenBank/DDBJ whole genome shotgun (WGS) entry which is preliminary data.</text>
</comment>
<dbReference type="Pfam" id="PF08659">
    <property type="entry name" value="KR"/>
    <property type="match status" value="1"/>
</dbReference>
<dbReference type="Gene3D" id="3.90.180.10">
    <property type="entry name" value="Medium-chain alcohol dehydrogenases, catalytic domain"/>
    <property type="match status" value="1"/>
</dbReference>
<dbReference type="PROSITE" id="PS00606">
    <property type="entry name" value="KS3_1"/>
    <property type="match status" value="1"/>
</dbReference>
<feature type="domain" description="PKS/mFAS DH" evidence="11">
    <location>
        <begin position="902"/>
        <end position="1188"/>
    </location>
</feature>
<dbReference type="Pfam" id="PF00550">
    <property type="entry name" value="PP-binding"/>
    <property type="match status" value="1"/>
</dbReference>
<dbReference type="SUPFAM" id="SSF50129">
    <property type="entry name" value="GroES-like"/>
    <property type="match status" value="1"/>
</dbReference>
<evidence type="ECO:0000256" key="3">
    <source>
        <dbReference type="ARBA" id="ARBA00022679"/>
    </source>
</evidence>
<dbReference type="PROSITE" id="PS52019">
    <property type="entry name" value="PKS_MFAS_DH"/>
    <property type="match status" value="1"/>
</dbReference>
<name>A0ABQ6LHY5_9RHOB</name>
<dbReference type="InterPro" id="IPR014043">
    <property type="entry name" value="Acyl_transferase_dom"/>
</dbReference>
<evidence type="ECO:0000256" key="1">
    <source>
        <dbReference type="ARBA" id="ARBA00022450"/>
    </source>
</evidence>